<gene>
    <name evidence="2" type="ORF">FB557_0477</name>
</gene>
<dbReference type="GO" id="GO:0006355">
    <property type="term" value="P:regulation of DNA-templated transcription"/>
    <property type="evidence" value="ECO:0007669"/>
    <property type="project" value="InterPro"/>
</dbReference>
<dbReference type="OrthoDB" id="4426404at2"/>
<protein>
    <submittedName>
        <fullName evidence="2">Ribbon-helix-helix CopG family protein</fullName>
    </submittedName>
</protein>
<organism evidence="2 3">
    <name type="scientific">Marihabitans asiaticum</name>
    <dbReference type="NCBI Taxonomy" id="415218"/>
    <lineage>
        <taxon>Bacteria</taxon>
        <taxon>Bacillati</taxon>
        <taxon>Actinomycetota</taxon>
        <taxon>Actinomycetes</taxon>
        <taxon>Micrococcales</taxon>
        <taxon>Intrasporangiaceae</taxon>
        <taxon>Marihabitans</taxon>
    </lineage>
</organism>
<dbReference type="RefSeq" id="WP_144855277.1">
    <property type="nucleotide sequence ID" value="NZ_BAAAYT010000002.1"/>
</dbReference>
<accession>A0A560WGW3</accession>
<dbReference type="InterPro" id="IPR002145">
    <property type="entry name" value="CopG"/>
</dbReference>
<evidence type="ECO:0000259" key="1">
    <source>
        <dbReference type="Pfam" id="PF01402"/>
    </source>
</evidence>
<dbReference type="EMBL" id="VIUW01000001">
    <property type="protein sequence ID" value="TWD16931.1"/>
    <property type="molecule type" value="Genomic_DNA"/>
</dbReference>
<evidence type="ECO:0000313" key="3">
    <source>
        <dbReference type="Proteomes" id="UP000315628"/>
    </source>
</evidence>
<proteinExistence type="predicted"/>
<reference evidence="2 3" key="1">
    <citation type="submission" date="2019-06" db="EMBL/GenBank/DDBJ databases">
        <title>Sequencing the genomes of 1000 actinobacteria strains.</title>
        <authorList>
            <person name="Klenk H.-P."/>
        </authorList>
    </citation>
    <scope>NUCLEOTIDE SEQUENCE [LARGE SCALE GENOMIC DNA]</scope>
    <source>
        <strain evidence="2 3">DSM 18935</strain>
    </source>
</reference>
<sequence length="67" mass="7587">MALTLRTDSELEKALDALVEAEGVSRQEVIRRAVIDRAERGTRRHDLDVVLDAELPRYAEALERLGQ</sequence>
<evidence type="ECO:0000313" key="2">
    <source>
        <dbReference type="EMBL" id="TWD16931.1"/>
    </source>
</evidence>
<dbReference type="AlphaFoldDB" id="A0A560WGW3"/>
<comment type="caution">
    <text evidence="2">The sequence shown here is derived from an EMBL/GenBank/DDBJ whole genome shotgun (WGS) entry which is preliminary data.</text>
</comment>
<dbReference type="Pfam" id="PF01402">
    <property type="entry name" value="RHH_1"/>
    <property type="match status" value="1"/>
</dbReference>
<feature type="domain" description="Ribbon-helix-helix protein CopG" evidence="1">
    <location>
        <begin position="3"/>
        <end position="40"/>
    </location>
</feature>
<keyword evidence="3" id="KW-1185">Reference proteome</keyword>
<dbReference type="Proteomes" id="UP000315628">
    <property type="component" value="Unassembled WGS sequence"/>
</dbReference>
<name>A0A560WGW3_9MICO</name>